<dbReference type="GeneID" id="117673550"/>
<dbReference type="Pfam" id="PF06365">
    <property type="entry name" value="CD34_antigen"/>
    <property type="match status" value="1"/>
</dbReference>
<sequence length="508" mass="53540">MWETRDLFLTPVSLLGGLSGVTADSSSPPPTNRAVHSVTDVSPSSVKSDKLTVSTLSSPVEAPTSKPTALPTSPTSPGVVKPSKKPTVETSVKPTTPSVPTKHGKATTAAATTVIAANTTASRATVLAPVSPTNHATSSRGVAAKDLSSTSGPTTVTLSPSSPSSISPVGPTVKSPGSPFTSAKPSSVPGIVSGPTTLATDTTAKAATTSKDKFSTSLTSPNTVVTIAMPKPSGSSRSSMLDFSSSGSSTRPELKTTPPALFPGTTTPPVSHVPSPSSQTNLSSVQGQTKIVCVNNMPPKEKANILTLNASRPCNSLEGSSLKEALMEMLCKALKPNYNQERDDCTIWLASDPEDLKRVAVIKISVQTYFVDEELSEVLAAKKTELEKFGVNNITYGGRPLDTEPKDHLSLPLIITIICMAASLLLVAAIYGCCHQRISQRKDQQRLTEELHTIENGYHDNPTLEVMETLSEMQEKKVNLNGELGDSWIVPMDSLTKDELDEEEDTHL</sequence>
<feature type="region of interest" description="Disordered" evidence="19">
    <location>
        <begin position="17"/>
        <end position="107"/>
    </location>
</feature>
<dbReference type="InParanoid" id="A0A6P9D3Y7"/>
<feature type="compositionally biased region" description="Low complexity" evidence="19">
    <location>
        <begin position="88"/>
        <end position="107"/>
    </location>
</feature>
<keyword evidence="15 20" id="KW-0472">Membrane</keyword>
<keyword evidence="22" id="KW-1185">Reference proteome</keyword>
<dbReference type="GO" id="GO:0032534">
    <property type="term" value="P:regulation of microvillus assembly"/>
    <property type="evidence" value="ECO:0007669"/>
    <property type="project" value="TreeGrafter"/>
</dbReference>
<proteinExistence type="inferred from homology"/>
<evidence type="ECO:0000256" key="7">
    <source>
        <dbReference type="ARBA" id="ARBA00004510"/>
    </source>
</evidence>
<dbReference type="InterPro" id="IPR013836">
    <property type="entry name" value="CD34/Podocalyxin"/>
</dbReference>
<evidence type="ECO:0000256" key="14">
    <source>
        <dbReference type="ARBA" id="ARBA00022989"/>
    </source>
</evidence>
<evidence type="ECO:0000256" key="20">
    <source>
        <dbReference type="SAM" id="Phobius"/>
    </source>
</evidence>
<evidence type="ECO:0000256" key="11">
    <source>
        <dbReference type="ARBA" id="ARBA00022692"/>
    </source>
</evidence>
<dbReference type="GO" id="GO:0001726">
    <property type="term" value="C:ruffle"/>
    <property type="evidence" value="ECO:0007669"/>
    <property type="project" value="UniProtKB-SubCell"/>
</dbReference>
<evidence type="ECO:0000313" key="23">
    <source>
        <dbReference type="RefSeq" id="XP_034286871.1"/>
    </source>
</evidence>
<dbReference type="InterPro" id="IPR017403">
    <property type="entry name" value="PODXL"/>
</dbReference>
<evidence type="ECO:0000256" key="13">
    <source>
        <dbReference type="ARBA" id="ARBA00022889"/>
    </source>
</evidence>
<evidence type="ECO:0000256" key="10">
    <source>
        <dbReference type="ARBA" id="ARBA00022475"/>
    </source>
</evidence>
<keyword evidence="14 20" id="KW-1133">Transmembrane helix</keyword>
<dbReference type="KEGG" id="pgut:117673550"/>
<dbReference type="GO" id="GO:0007155">
    <property type="term" value="P:cell adhesion"/>
    <property type="evidence" value="ECO:0007669"/>
    <property type="project" value="UniProtKB-KW"/>
</dbReference>
<feature type="chain" id="PRO_5027759878" description="Podocalyxin" evidence="21">
    <location>
        <begin position="24"/>
        <end position="508"/>
    </location>
</feature>
<evidence type="ECO:0000256" key="18">
    <source>
        <dbReference type="ARBA" id="ARBA00031141"/>
    </source>
</evidence>
<dbReference type="GO" id="GO:0031528">
    <property type="term" value="C:microvillus membrane"/>
    <property type="evidence" value="ECO:0007669"/>
    <property type="project" value="TreeGrafter"/>
</dbReference>
<keyword evidence="16" id="KW-0325">Glycoprotein</keyword>
<evidence type="ECO:0000256" key="1">
    <source>
        <dbReference type="ARBA" id="ARBA00004105"/>
    </source>
</evidence>
<dbReference type="GO" id="GO:0022408">
    <property type="term" value="P:negative regulation of cell-cell adhesion"/>
    <property type="evidence" value="ECO:0007669"/>
    <property type="project" value="TreeGrafter"/>
</dbReference>
<dbReference type="RefSeq" id="XP_034286871.1">
    <property type="nucleotide sequence ID" value="XM_034430980.2"/>
</dbReference>
<name>A0A6P9D3Y7_PANGU</name>
<feature type="compositionally biased region" description="Polar residues" evidence="19">
    <location>
        <begin position="39"/>
        <end position="58"/>
    </location>
</feature>
<dbReference type="OMA" id="CHQRISH"/>
<evidence type="ECO:0000256" key="4">
    <source>
        <dbReference type="ARBA" id="ARBA00004466"/>
    </source>
</evidence>
<evidence type="ECO:0000256" key="8">
    <source>
        <dbReference type="ARBA" id="ARBA00007029"/>
    </source>
</evidence>
<feature type="signal peptide" evidence="21">
    <location>
        <begin position="1"/>
        <end position="23"/>
    </location>
</feature>
<feature type="compositionally biased region" description="Polar residues" evidence="19">
    <location>
        <begin position="65"/>
        <end position="76"/>
    </location>
</feature>
<evidence type="ECO:0000256" key="9">
    <source>
        <dbReference type="ARBA" id="ARBA00017371"/>
    </source>
</evidence>
<dbReference type="GO" id="GO:0016324">
    <property type="term" value="C:apical plasma membrane"/>
    <property type="evidence" value="ECO:0007669"/>
    <property type="project" value="UniProtKB-SubCell"/>
</dbReference>
<feature type="region of interest" description="Disordered" evidence="19">
    <location>
        <begin position="225"/>
        <end position="284"/>
    </location>
</feature>
<keyword evidence="17" id="KW-0966">Cell projection</keyword>
<keyword evidence="11 20" id="KW-0812">Transmembrane</keyword>
<dbReference type="GO" id="GO:0016477">
    <property type="term" value="P:cell migration"/>
    <property type="evidence" value="ECO:0007669"/>
    <property type="project" value="InterPro"/>
</dbReference>
<dbReference type="GO" id="GO:0030027">
    <property type="term" value="C:lamellipodium"/>
    <property type="evidence" value="ECO:0007669"/>
    <property type="project" value="UniProtKB-SubCell"/>
</dbReference>
<protein>
    <recommendedName>
        <fullName evidence="9">Podocalyxin</fullName>
    </recommendedName>
    <alternativeName>
        <fullName evidence="18">Podocalyxin-like protein 1</fullName>
    </alternativeName>
</protein>
<dbReference type="GO" id="GO:0045121">
    <property type="term" value="C:membrane raft"/>
    <property type="evidence" value="ECO:0007669"/>
    <property type="project" value="UniProtKB-SubCell"/>
</dbReference>
<dbReference type="CTD" id="5420"/>
<feature type="transmembrane region" description="Helical" evidence="20">
    <location>
        <begin position="409"/>
        <end position="434"/>
    </location>
</feature>
<evidence type="ECO:0000256" key="19">
    <source>
        <dbReference type="SAM" id="MobiDB-lite"/>
    </source>
</evidence>
<feature type="compositionally biased region" description="Polar residues" evidence="19">
    <location>
        <begin position="131"/>
        <end position="140"/>
    </location>
</feature>
<dbReference type="PANTHER" id="PTHR12067">
    <property type="entry name" value="PODOCALYXIN"/>
    <property type="match status" value="1"/>
</dbReference>
<feature type="compositionally biased region" description="Low complexity" evidence="19">
    <location>
        <begin position="265"/>
        <end position="280"/>
    </location>
</feature>
<comment type="similarity">
    <text evidence="8">Belongs to the podocalyxin family.</text>
</comment>
<gene>
    <name evidence="23" type="primary">PODXL</name>
</gene>
<evidence type="ECO:0000256" key="5">
    <source>
        <dbReference type="ARBA" id="ARBA00004479"/>
    </source>
</evidence>
<evidence type="ECO:0000256" key="21">
    <source>
        <dbReference type="SAM" id="SignalP"/>
    </source>
</evidence>
<accession>A0A6P9D3Y7</accession>
<dbReference type="Proteomes" id="UP001652622">
    <property type="component" value="Unplaced"/>
</dbReference>
<evidence type="ECO:0000256" key="6">
    <source>
        <dbReference type="ARBA" id="ARBA00004486"/>
    </source>
</evidence>
<dbReference type="OrthoDB" id="9948358at2759"/>
<organism evidence="22 23">
    <name type="scientific">Pantherophis guttatus</name>
    <name type="common">Corn snake</name>
    <name type="synonym">Elaphe guttata</name>
    <dbReference type="NCBI Taxonomy" id="94885"/>
    <lineage>
        <taxon>Eukaryota</taxon>
        <taxon>Metazoa</taxon>
        <taxon>Chordata</taxon>
        <taxon>Craniata</taxon>
        <taxon>Vertebrata</taxon>
        <taxon>Euteleostomi</taxon>
        <taxon>Lepidosauria</taxon>
        <taxon>Squamata</taxon>
        <taxon>Bifurcata</taxon>
        <taxon>Unidentata</taxon>
        <taxon>Episquamata</taxon>
        <taxon>Toxicofera</taxon>
        <taxon>Serpentes</taxon>
        <taxon>Colubroidea</taxon>
        <taxon>Colubridae</taxon>
        <taxon>Colubrinae</taxon>
        <taxon>Pantherophis</taxon>
    </lineage>
</organism>
<keyword evidence="12 21" id="KW-0732">Signal</keyword>
<feature type="compositionally biased region" description="Low complexity" evidence="19">
    <location>
        <begin position="147"/>
        <end position="172"/>
    </location>
</feature>
<keyword evidence="10" id="KW-1003">Cell membrane</keyword>
<evidence type="ECO:0000313" key="22">
    <source>
        <dbReference type="Proteomes" id="UP001652622"/>
    </source>
</evidence>
<reference evidence="23" key="1">
    <citation type="submission" date="2025-08" db="UniProtKB">
        <authorList>
            <consortium name="RefSeq"/>
        </authorList>
    </citation>
    <scope>IDENTIFICATION</scope>
    <source>
        <tissue evidence="23">Blood</tissue>
    </source>
</reference>
<evidence type="ECO:0000256" key="2">
    <source>
        <dbReference type="ARBA" id="ARBA00004221"/>
    </source>
</evidence>
<evidence type="ECO:0000256" key="15">
    <source>
        <dbReference type="ARBA" id="ARBA00023136"/>
    </source>
</evidence>
<feature type="compositionally biased region" description="Low complexity" evidence="19">
    <location>
        <begin position="233"/>
        <end position="249"/>
    </location>
</feature>
<keyword evidence="13" id="KW-0130">Cell adhesion</keyword>
<evidence type="ECO:0000256" key="17">
    <source>
        <dbReference type="ARBA" id="ARBA00023273"/>
    </source>
</evidence>
<comment type="subcellular location">
    <subcellularLocation>
        <location evidence="2">Apical cell membrane</location>
    </subcellularLocation>
    <subcellularLocation>
        <location evidence="6">Cell projection</location>
        <location evidence="6">Filopodium</location>
    </subcellularLocation>
    <subcellularLocation>
        <location evidence="7">Cell projection</location>
        <location evidence="7">Lamellipodium</location>
    </subcellularLocation>
    <subcellularLocation>
        <location evidence="1">Cell projection</location>
        <location evidence="1">Microvillus</location>
    </subcellularLocation>
    <subcellularLocation>
        <location evidence="4">Cell projection</location>
        <location evidence="4">Ruffle</location>
    </subcellularLocation>
    <subcellularLocation>
        <location evidence="3">Membrane raft</location>
    </subcellularLocation>
    <subcellularLocation>
        <location evidence="5">Membrane</location>
        <topology evidence="5">Single-pass type I membrane protein</topology>
    </subcellularLocation>
</comment>
<feature type="region of interest" description="Disordered" evidence="19">
    <location>
        <begin position="131"/>
        <end position="196"/>
    </location>
</feature>
<dbReference type="GO" id="GO:0030175">
    <property type="term" value="C:filopodium"/>
    <property type="evidence" value="ECO:0007669"/>
    <property type="project" value="UniProtKB-SubCell"/>
</dbReference>
<dbReference type="GO" id="GO:0033634">
    <property type="term" value="P:positive regulation of cell-cell adhesion mediated by integrin"/>
    <property type="evidence" value="ECO:0007669"/>
    <property type="project" value="TreeGrafter"/>
</dbReference>
<dbReference type="PANTHER" id="PTHR12067:SF5">
    <property type="entry name" value="PODOCALYXIN"/>
    <property type="match status" value="1"/>
</dbReference>
<evidence type="ECO:0000256" key="3">
    <source>
        <dbReference type="ARBA" id="ARBA00004285"/>
    </source>
</evidence>
<evidence type="ECO:0000256" key="16">
    <source>
        <dbReference type="ARBA" id="ARBA00023180"/>
    </source>
</evidence>
<dbReference type="AlphaFoldDB" id="A0A6P9D3Y7"/>
<evidence type="ECO:0000256" key="12">
    <source>
        <dbReference type="ARBA" id="ARBA00022729"/>
    </source>
</evidence>